<evidence type="ECO:0000256" key="1">
    <source>
        <dbReference type="SAM" id="MobiDB-lite"/>
    </source>
</evidence>
<name>B4EFQ3_BURCJ</name>
<dbReference type="HOGENOM" id="CLU_3414587_0_0_4"/>
<organism evidence="2 3">
    <name type="scientific">Burkholderia cenocepacia (strain ATCC BAA-245 / DSM 16553 / LMG 16656 / NCTC 13227 / J2315 / CF5610)</name>
    <name type="common">Burkholderia cepacia (strain J2315)</name>
    <dbReference type="NCBI Taxonomy" id="216591"/>
    <lineage>
        <taxon>Bacteria</taxon>
        <taxon>Pseudomonadati</taxon>
        <taxon>Pseudomonadota</taxon>
        <taxon>Betaproteobacteria</taxon>
        <taxon>Burkholderiales</taxon>
        <taxon>Burkholderiaceae</taxon>
        <taxon>Burkholderia</taxon>
        <taxon>Burkholderia cepacia complex</taxon>
    </lineage>
</organism>
<feature type="compositionally biased region" description="Polar residues" evidence="1">
    <location>
        <begin position="1"/>
        <end position="20"/>
    </location>
</feature>
<keyword evidence="3" id="KW-1185">Reference proteome</keyword>
<gene>
    <name evidence="2" type="ORF">BCAM1048</name>
</gene>
<dbReference type="AlphaFoldDB" id="B4EFQ3"/>
<evidence type="ECO:0000313" key="2">
    <source>
        <dbReference type="EMBL" id="CAR54902.1"/>
    </source>
</evidence>
<sequence length="27" mass="3040">MQSIQQQPRLSRALTNANTKGNDDESH</sequence>
<dbReference type="Proteomes" id="UP000001035">
    <property type="component" value="Chromosome 2"/>
</dbReference>
<reference evidence="2 3" key="1">
    <citation type="journal article" date="2009" name="J. Bacteriol.">
        <title>The genome of Burkholderia cenocepacia J2315, an epidemic pathogen of cystic fibrosis patients.</title>
        <authorList>
            <person name="Holden M.T."/>
            <person name="Seth-Smith H.M."/>
            <person name="Crossman L.C."/>
            <person name="Sebaihia M."/>
            <person name="Bentley S.D."/>
            <person name="Cerdeno-Tarraga A.M."/>
            <person name="Thomson N.R."/>
            <person name="Bason N."/>
            <person name="Quail M.A."/>
            <person name="Sharp S."/>
            <person name="Cherevach I."/>
            <person name="Churcher C."/>
            <person name="Goodhead I."/>
            <person name="Hauser H."/>
            <person name="Holroyd N."/>
            <person name="Mungall K."/>
            <person name="Scott P."/>
            <person name="Walker D."/>
            <person name="White B."/>
            <person name="Rose H."/>
            <person name="Iversen P."/>
            <person name="Mil-Homens D."/>
            <person name="Rocha E.P."/>
            <person name="Fialho A.M."/>
            <person name="Baldwin A."/>
            <person name="Dowson C."/>
            <person name="Barrell B.G."/>
            <person name="Govan J.R."/>
            <person name="Vandamme P."/>
            <person name="Hart C.A."/>
            <person name="Mahenthiralingam E."/>
            <person name="Parkhill J."/>
        </authorList>
    </citation>
    <scope>NUCLEOTIDE SEQUENCE [LARGE SCALE GENOMIC DNA]</scope>
    <source>
        <strain evidence="3">ATCC BAA-245 / DSM 16553 / LMG 16656 / NCTC 13227 / J2315 / CF5610</strain>
    </source>
</reference>
<proteinExistence type="predicted"/>
<evidence type="ECO:0000313" key="3">
    <source>
        <dbReference type="Proteomes" id="UP000001035"/>
    </source>
</evidence>
<dbReference type="EMBL" id="AM747721">
    <property type="protein sequence ID" value="CAR54902.1"/>
    <property type="molecule type" value="Genomic_DNA"/>
</dbReference>
<accession>B4EFQ3</accession>
<dbReference type="KEGG" id="bcj:BCAM1048"/>
<protein>
    <submittedName>
        <fullName evidence="2">Hypothetical phage protein</fullName>
    </submittedName>
</protein>
<feature type="region of interest" description="Disordered" evidence="1">
    <location>
        <begin position="1"/>
        <end position="27"/>
    </location>
</feature>